<evidence type="ECO:0000256" key="1">
    <source>
        <dbReference type="PROSITE-ProRule" id="PRU00339"/>
    </source>
</evidence>
<dbReference type="SUPFAM" id="SSF48452">
    <property type="entry name" value="TPR-like"/>
    <property type="match status" value="1"/>
</dbReference>
<dbReference type="RefSeq" id="WP_252113906.1">
    <property type="nucleotide sequence ID" value="NZ_JAMSCK010000004.1"/>
</dbReference>
<dbReference type="InterPro" id="IPR011990">
    <property type="entry name" value="TPR-like_helical_dom_sf"/>
</dbReference>
<dbReference type="InterPro" id="IPR019734">
    <property type="entry name" value="TPR_rpt"/>
</dbReference>
<evidence type="ECO:0000313" key="2">
    <source>
        <dbReference type="EMBL" id="MCM8570117.1"/>
    </source>
</evidence>
<dbReference type="Gene3D" id="3.90.226.10">
    <property type="entry name" value="2-enoyl-CoA Hydratase, Chain A, domain 1"/>
    <property type="match status" value="1"/>
</dbReference>
<keyword evidence="1" id="KW-0802">TPR repeat</keyword>
<name>A0ABT0Z4Q1_9FLAO</name>
<protein>
    <submittedName>
        <fullName evidence="2">Tetratricopeptide repeat protein</fullName>
    </submittedName>
</protein>
<dbReference type="SUPFAM" id="SSF52096">
    <property type="entry name" value="ClpP/crotonase"/>
    <property type="match status" value="1"/>
</dbReference>
<organism evidence="2 3">
    <name type="scientific">Gramella jeungdoensis</name>
    <dbReference type="NCBI Taxonomy" id="708091"/>
    <lineage>
        <taxon>Bacteria</taxon>
        <taxon>Pseudomonadati</taxon>
        <taxon>Bacteroidota</taxon>
        <taxon>Flavobacteriia</taxon>
        <taxon>Flavobacteriales</taxon>
        <taxon>Flavobacteriaceae</taxon>
        <taxon>Christiangramia</taxon>
    </lineage>
</organism>
<feature type="repeat" description="TPR" evidence="1">
    <location>
        <begin position="502"/>
        <end position="535"/>
    </location>
</feature>
<reference evidence="2" key="1">
    <citation type="submission" date="2022-06" db="EMBL/GenBank/DDBJ databases">
        <title>Gramella sediminis sp. nov., isolated from deep-sea sediment of the Indian Ocean.</title>
        <authorList>
            <person name="Yang L."/>
        </authorList>
    </citation>
    <scope>NUCLEOTIDE SEQUENCE</scope>
    <source>
        <strain evidence="2">HMD3159</strain>
    </source>
</reference>
<dbReference type="Pfam" id="PF00515">
    <property type="entry name" value="TPR_1"/>
    <property type="match status" value="1"/>
</dbReference>
<dbReference type="EMBL" id="JAMSCK010000004">
    <property type="protein sequence ID" value="MCM8570117.1"/>
    <property type="molecule type" value="Genomic_DNA"/>
</dbReference>
<dbReference type="InterPro" id="IPR029045">
    <property type="entry name" value="ClpP/crotonase-like_dom_sf"/>
</dbReference>
<dbReference type="PROSITE" id="PS50293">
    <property type="entry name" value="TPR_REGION"/>
    <property type="match status" value="1"/>
</dbReference>
<keyword evidence="3" id="KW-1185">Reference proteome</keyword>
<dbReference type="SMART" id="SM00028">
    <property type="entry name" value="TPR"/>
    <property type="match status" value="1"/>
</dbReference>
<comment type="caution">
    <text evidence="2">The sequence shown here is derived from an EMBL/GenBank/DDBJ whole genome shotgun (WGS) entry which is preliminary data.</text>
</comment>
<dbReference type="Proteomes" id="UP001155077">
    <property type="component" value="Unassembled WGS sequence"/>
</dbReference>
<gene>
    <name evidence="2" type="ORF">NE848_12060</name>
</gene>
<accession>A0ABT0Z4Q1</accession>
<evidence type="ECO:0000313" key="3">
    <source>
        <dbReference type="Proteomes" id="UP001155077"/>
    </source>
</evidence>
<dbReference type="Gene3D" id="1.25.40.10">
    <property type="entry name" value="Tetratricopeptide repeat domain"/>
    <property type="match status" value="1"/>
</dbReference>
<dbReference type="PROSITE" id="PS50005">
    <property type="entry name" value="TPR"/>
    <property type="match status" value="1"/>
</dbReference>
<proteinExistence type="predicted"/>
<sequence length="552" mass="64213">MIKKLFITICLLFQQPFLQSQNLASTEEWQEDIKFLQRTIHRDYPFLFKKTTSEEFDAKIDELYSKIPNMLEHEVIAGFARIIASFGYGHTELGWRGDIVGFHRLPVTFYQFSDGVFVREVSNEYKNILGARLIAVEGIPIDKVIMAIYPVVPAENEQYFKAYGLNFITVPEILHAQGVMADFSNTVSFTFEKDGKQFQQKISSLPKGEKIERNYGFSAESENWLNTREKGENPLFLKHLEDKIYYYEYLPEEKTVYIRHSQIQDDPSESIPEFYDKVFNFIEENEVEKLILDVRLNGGGNNYKNKPIVTGIIKSDKINRPGHFFVILGRRTFSACQNLVNELDNYTNAIFIGEPTAENINFYGDTKRLDLPNSGIPVYLSFAWWQDKPQWENDEWLEPHIPVEMSFEDYRTNRDPVLETALNFSDTTFVRDPMGYLTTLFFEGKIEKVMTEAARMVNDPNYAFFKFEEQFNNTAYRLLASERVEEAIYVFQMNTELFPESANAWNSLAEAYLKAGNKEKAMKFYKKSVQLDPEGNTGDHAKNMLKKIKTEN</sequence>